<organism evidence="1 2">
    <name type="scientific">Gymnopilus dilepis</name>
    <dbReference type="NCBI Taxonomy" id="231916"/>
    <lineage>
        <taxon>Eukaryota</taxon>
        <taxon>Fungi</taxon>
        <taxon>Dikarya</taxon>
        <taxon>Basidiomycota</taxon>
        <taxon>Agaricomycotina</taxon>
        <taxon>Agaricomycetes</taxon>
        <taxon>Agaricomycetidae</taxon>
        <taxon>Agaricales</taxon>
        <taxon>Agaricineae</taxon>
        <taxon>Hymenogastraceae</taxon>
        <taxon>Gymnopilus</taxon>
    </lineage>
</organism>
<reference evidence="1 2" key="1">
    <citation type="journal article" date="2018" name="Evol. Lett.">
        <title>Horizontal gene cluster transfer increased hallucinogenic mushroom diversity.</title>
        <authorList>
            <person name="Reynolds H.T."/>
            <person name="Vijayakumar V."/>
            <person name="Gluck-Thaler E."/>
            <person name="Korotkin H.B."/>
            <person name="Matheny P.B."/>
            <person name="Slot J.C."/>
        </authorList>
    </citation>
    <scope>NUCLEOTIDE SEQUENCE [LARGE SCALE GENOMIC DNA]</scope>
    <source>
        <strain evidence="1 2">SRW20</strain>
    </source>
</reference>
<evidence type="ECO:0000313" key="2">
    <source>
        <dbReference type="Proteomes" id="UP000284706"/>
    </source>
</evidence>
<name>A0A409XYZ8_9AGAR</name>
<dbReference type="Proteomes" id="UP000284706">
    <property type="component" value="Unassembled WGS sequence"/>
</dbReference>
<evidence type="ECO:0000313" key="1">
    <source>
        <dbReference type="EMBL" id="PPQ95976.1"/>
    </source>
</evidence>
<dbReference type="AlphaFoldDB" id="A0A409XYZ8"/>
<dbReference type="EMBL" id="NHYE01001402">
    <property type="protein sequence ID" value="PPQ95976.1"/>
    <property type="molecule type" value="Genomic_DNA"/>
</dbReference>
<protein>
    <submittedName>
        <fullName evidence="1">Uncharacterized protein</fullName>
    </submittedName>
</protein>
<dbReference type="InParanoid" id="A0A409XYZ8"/>
<gene>
    <name evidence="1" type="ORF">CVT26_016192</name>
</gene>
<proteinExistence type="predicted"/>
<sequence>MVLPLLSPTFLPPSSFTIQQTQPKRMPNVAQTVAIDDAQAYITLLNDLTTTRLERRLCWYGTRSRHRKGMAREENIRYHVVLFVYGFVNDDSVDPDLQNRYLPLFTMFYNIYSVILRGRNRKADQKICICTDDFLSNPSSAIESESDDVHSCKAFEMTFFALSFFSVALISCEYSRLASISSR</sequence>
<comment type="caution">
    <text evidence="1">The sequence shown here is derived from an EMBL/GenBank/DDBJ whole genome shotgun (WGS) entry which is preliminary data.</text>
</comment>
<accession>A0A409XYZ8</accession>
<keyword evidence="2" id="KW-1185">Reference proteome</keyword>